<dbReference type="Pfam" id="PF00403">
    <property type="entry name" value="HMA"/>
    <property type="match status" value="1"/>
</dbReference>
<dbReference type="GO" id="GO:0006825">
    <property type="term" value="P:copper ion transport"/>
    <property type="evidence" value="ECO:0007669"/>
    <property type="project" value="InterPro"/>
</dbReference>
<dbReference type="InterPro" id="IPR000428">
    <property type="entry name" value="Cu-bd"/>
</dbReference>
<dbReference type="Gene3D" id="3.30.70.100">
    <property type="match status" value="1"/>
</dbReference>
<protein>
    <recommendedName>
        <fullName evidence="1">HMA domain-containing protein</fullName>
    </recommendedName>
</protein>
<evidence type="ECO:0000313" key="3">
    <source>
        <dbReference type="Proteomes" id="UP000031928"/>
    </source>
</evidence>
<dbReference type="OrthoDB" id="9813965at2"/>
<dbReference type="PRINTS" id="PR00944">
    <property type="entry name" value="CUEXPORT"/>
</dbReference>
<dbReference type="HOGENOM" id="CLU_134973_13_1_11"/>
<dbReference type="GO" id="GO:0005507">
    <property type="term" value="F:copper ion binding"/>
    <property type="evidence" value="ECO:0007669"/>
    <property type="project" value="InterPro"/>
</dbReference>
<name>A0A0B6TJ50_9CORY</name>
<dbReference type="STRING" id="1224162.B840_12045"/>
<keyword evidence="3" id="KW-1185">Reference proteome</keyword>
<sequence>MADITKNYQVEGMTCGHCEKSVQEEIGEILGVTDVQASHETGAVSVSGAGFTDEQIAEAVEEAGYSLK</sequence>
<organism evidence="2 3">
    <name type="scientific">Corynebacterium marinum DSM 44953</name>
    <dbReference type="NCBI Taxonomy" id="1224162"/>
    <lineage>
        <taxon>Bacteria</taxon>
        <taxon>Bacillati</taxon>
        <taxon>Actinomycetota</taxon>
        <taxon>Actinomycetes</taxon>
        <taxon>Mycobacteriales</taxon>
        <taxon>Corynebacteriaceae</taxon>
        <taxon>Corynebacterium</taxon>
    </lineage>
</organism>
<dbReference type="AlphaFoldDB" id="A0A0B6TJ50"/>
<dbReference type="EMBL" id="CP007790">
    <property type="protein sequence ID" value="AJK69977.1"/>
    <property type="molecule type" value="Genomic_DNA"/>
</dbReference>
<dbReference type="InterPro" id="IPR006121">
    <property type="entry name" value="HMA_dom"/>
</dbReference>
<dbReference type="CDD" id="cd00371">
    <property type="entry name" value="HMA"/>
    <property type="match status" value="1"/>
</dbReference>
<proteinExistence type="predicted"/>
<dbReference type="SUPFAM" id="SSF55008">
    <property type="entry name" value="HMA, heavy metal-associated domain"/>
    <property type="match status" value="1"/>
</dbReference>
<feature type="domain" description="HMA" evidence="1">
    <location>
        <begin position="4"/>
        <end position="68"/>
    </location>
</feature>
<evidence type="ECO:0000259" key="1">
    <source>
        <dbReference type="PROSITE" id="PS50846"/>
    </source>
</evidence>
<accession>A0A0B6TJ50</accession>
<gene>
    <name evidence="2" type="ORF">B840_12045</name>
</gene>
<dbReference type="Proteomes" id="UP000031928">
    <property type="component" value="Chromosome"/>
</dbReference>
<dbReference type="KEGG" id="cmq:B840_12045"/>
<reference evidence="2 3" key="1">
    <citation type="submission" date="2014-05" db="EMBL/GenBank/DDBJ databases">
        <title>Complete genome sequence of Corynebacterium marinum DSM 44953.</title>
        <authorList>
            <person name="Schaffert L."/>
            <person name="Albersmeier A."/>
            <person name="Kalinowski J."/>
            <person name="Ruckert C."/>
        </authorList>
    </citation>
    <scope>NUCLEOTIDE SEQUENCE [LARGE SCALE GENOMIC DNA]</scope>
    <source>
        <strain evidence="2 3">DSM 44953</strain>
    </source>
</reference>
<dbReference type="RefSeq" id="WP_042622302.1">
    <property type="nucleotide sequence ID" value="NZ_CP007790.1"/>
</dbReference>
<dbReference type="PROSITE" id="PS50846">
    <property type="entry name" value="HMA_2"/>
    <property type="match status" value="1"/>
</dbReference>
<dbReference type="InterPro" id="IPR036163">
    <property type="entry name" value="HMA_dom_sf"/>
</dbReference>
<evidence type="ECO:0000313" key="2">
    <source>
        <dbReference type="EMBL" id="AJK69977.1"/>
    </source>
</evidence>